<dbReference type="Proteomes" id="UP000824192">
    <property type="component" value="Unassembled WGS sequence"/>
</dbReference>
<evidence type="ECO:0000313" key="3">
    <source>
        <dbReference type="Proteomes" id="UP000824192"/>
    </source>
</evidence>
<gene>
    <name evidence="2" type="ORF">H9868_02530</name>
</gene>
<reference evidence="2" key="1">
    <citation type="journal article" date="2021" name="PeerJ">
        <title>Extensive microbial diversity within the chicken gut microbiome revealed by metagenomics and culture.</title>
        <authorList>
            <person name="Gilroy R."/>
            <person name="Ravi A."/>
            <person name="Getino M."/>
            <person name="Pursley I."/>
            <person name="Horton D.L."/>
            <person name="Alikhan N.F."/>
            <person name="Baker D."/>
            <person name="Gharbi K."/>
            <person name="Hall N."/>
            <person name="Watson M."/>
            <person name="Adriaenssens E.M."/>
            <person name="Foster-Nyarko E."/>
            <person name="Jarju S."/>
            <person name="Secka A."/>
            <person name="Antonio M."/>
            <person name="Oren A."/>
            <person name="Chaudhuri R.R."/>
            <person name="La Ragione R."/>
            <person name="Hildebrand F."/>
            <person name="Pallen M.J."/>
        </authorList>
    </citation>
    <scope>NUCLEOTIDE SEQUENCE</scope>
    <source>
        <strain evidence="2">ChiGjej6B6-1540</strain>
    </source>
</reference>
<protein>
    <submittedName>
        <fullName evidence="2">Uncharacterized protein</fullName>
    </submittedName>
</protein>
<name>A0A9D1RV73_9FIRM</name>
<reference evidence="2" key="2">
    <citation type="submission" date="2021-04" db="EMBL/GenBank/DDBJ databases">
        <authorList>
            <person name="Gilroy R."/>
        </authorList>
    </citation>
    <scope>NUCLEOTIDE SEQUENCE</scope>
    <source>
        <strain evidence="2">ChiGjej6B6-1540</strain>
    </source>
</reference>
<keyword evidence="1" id="KW-1133">Transmembrane helix</keyword>
<evidence type="ECO:0000313" key="2">
    <source>
        <dbReference type="EMBL" id="HIW93397.1"/>
    </source>
</evidence>
<sequence length="92" mass="9888">MELRVVSLAARRREGEEGVVCFCTGGRKEGKVVDFSAYRRQLGLEVPAEQEAPPREGRAMGRLRWAALAAETAATLAVAVAALGMMCVFCMG</sequence>
<feature type="transmembrane region" description="Helical" evidence="1">
    <location>
        <begin position="65"/>
        <end position="91"/>
    </location>
</feature>
<dbReference type="AlphaFoldDB" id="A0A9D1RV73"/>
<accession>A0A9D1RV73</accession>
<proteinExistence type="predicted"/>
<comment type="caution">
    <text evidence="2">The sequence shown here is derived from an EMBL/GenBank/DDBJ whole genome shotgun (WGS) entry which is preliminary data.</text>
</comment>
<keyword evidence="1" id="KW-0472">Membrane</keyword>
<keyword evidence="1" id="KW-0812">Transmembrane</keyword>
<evidence type="ECO:0000256" key="1">
    <source>
        <dbReference type="SAM" id="Phobius"/>
    </source>
</evidence>
<organism evidence="2 3">
    <name type="scientific">Candidatus Flavonifractor merdipullorum</name>
    <dbReference type="NCBI Taxonomy" id="2838590"/>
    <lineage>
        <taxon>Bacteria</taxon>
        <taxon>Bacillati</taxon>
        <taxon>Bacillota</taxon>
        <taxon>Clostridia</taxon>
        <taxon>Eubacteriales</taxon>
        <taxon>Oscillospiraceae</taxon>
        <taxon>Flavonifractor</taxon>
    </lineage>
</organism>
<dbReference type="EMBL" id="DXGA01000056">
    <property type="protein sequence ID" value="HIW93397.1"/>
    <property type="molecule type" value="Genomic_DNA"/>
</dbReference>